<name>A0ABX7P0D3_9BACT</name>
<evidence type="ECO:0000313" key="4">
    <source>
        <dbReference type="Proteomes" id="UP000662747"/>
    </source>
</evidence>
<proteinExistence type="predicted"/>
<sequence length="62" mass="6882">MDEDTVAAGLPAPPREGHRMLKPGDVAPDFTVRDHTGRTHRLADYHGKNVVLWFYPKADTPG</sequence>
<dbReference type="Proteomes" id="UP000662747">
    <property type="component" value="Chromosome"/>
</dbReference>
<evidence type="ECO:0000259" key="2">
    <source>
        <dbReference type="Pfam" id="PF00578"/>
    </source>
</evidence>
<feature type="region of interest" description="Disordered" evidence="1">
    <location>
        <begin position="1"/>
        <end position="26"/>
    </location>
</feature>
<gene>
    <name evidence="3" type="ORF">JY651_50030</name>
</gene>
<reference evidence="3 4" key="1">
    <citation type="submission" date="2021-02" db="EMBL/GenBank/DDBJ databases">
        <title>De Novo genome assembly of isolated myxobacteria.</title>
        <authorList>
            <person name="Stevens D.C."/>
        </authorList>
    </citation>
    <scope>NUCLEOTIDE SEQUENCE [LARGE SCALE GENOMIC DNA]</scope>
    <source>
        <strain evidence="4">SCPEA02</strain>
    </source>
</reference>
<keyword evidence="4" id="KW-1185">Reference proteome</keyword>
<evidence type="ECO:0000256" key="1">
    <source>
        <dbReference type="SAM" id="MobiDB-lite"/>
    </source>
</evidence>
<dbReference type="EMBL" id="CP071090">
    <property type="protein sequence ID" value="QSQ23140.1"/>
    <property type="molecule type" value="Genomic_DNA"/>
</dbReference>
<dbReference type="InterPro" id="IPR036249">
    <property type="entry name" value="Thioredoxin-like_sf"/>
</dbReference>
<dbReference type="Gene3D" id="3.40.30.10">
    <property type="entry name" value="Glutaredoxin"/>
    <property type="match status" value="1"/>
</dbReference>
<dbReference type="SUPFAM" id="SSF52833">
    <property type="entry name" value="Thioredoxin-like"/>
    <property type="match status" value="1"/>
</dbReference>
<dbReference type="Pfam" id="PF00578">
    <property type="entry name" value="AhpC-TSA"/>
    <property type="match status" value="1"/>
</dbReference>
<feature type="domain" description="Alkyl hydroperoxide reductase subunit C/ Thiol specific antioxidant" evidence="2">
    <location>
        <begin position="23"/>
        <end position="62"/>
    </location>
</feature>
<accession>A0ABX7P0D3</accession>
<evidence type="ECO:0000313" key="3">
    <source>
        <dbReference type="EMBL" id="QSQ23140.1"/>
    </source>
</evidence>
<protein>
    <submittedName>
        <fullName evidence="3">Redoxin domain-containing protein</fullName>
    </submittedName>
</protein>
<organism evidence="3 4">
    <name type="scientific">Pyxidicoccus parkwayensis</name>
    <dbReference type="NCBI Taxonomy" id="2813578"/>
    <lineage>
        <taxon>Bacteria</taxon>
        <taxon>Pseudomonadati</taxon>
        <taxon>Myxococcota</taxon>
        <taxon>Myxococcia</taxon>
        <taxon>Myxococcales</taxon>
        <taxon>Cystobacterineae</taxon>
        <taxon>Myxococcaceae</taxon>
        <taxon>Pyxidicoccus</taxon>
    </lineage>
</organism>
<dbReference type="InterPro" id="IPR000866">
    <property type="entry name" value="AhpC/TSA"/>
</dbReference>